<dbReference type="FunFam" id="3.40.50.300:FF:000134">
    <property type="entry name" value="Iron-enterobactin ABC transporter ATP-binding protein"/>
    <property type="match status" value="1"/>
</dbReference>
<dbReference type="Gene3D" id="3.40.50.300">
    <property type="entry name" value="P-loop containing nucleotide triphosphate hydrolases"/>
    <property type="match status" value="1"/>
</dbReference>
<dbReference type="RefSeq" id="WP_021840907.1">
    <property type="nucleotide sequence ID" value="NZ_CACRUX010000017.1"/>
</dbReference>
<dbReference type="SUPFAM" id="SSF52540">
    <property type="entry name" value="P-loop containing nucleoside triphosphate hydrolases"/>
    <property type="match status" value="1"/>
</dbReference>
<name>A0A6N2ZMX2_9FIRM</name>
<dbReference type="InterPro" id="IPR003593">
    <property type="entry name" value="AAA+_ATPase"/>
</dbReference>
<dbReference type="GeneID" id="91963709"/>
<evidence type="ECO:0000256" key="2">
    <source>
        <dbReference type="ARBA" id="ARBA00022448"/>
    </source>
</evidence>
<dbReference type="SMART" id="SM00382">
    <property type="entry name" value="AAA"/>
    <property type="match status" value="1"/>
</dbReference>
<dbReference type="AlphaFoldDB" id="A0A6N2ZMX2"/>
<organism evidence="6">
    <name type="scientific">Veillonella ratti</name>
    <dbReference type="NCBI Taxonomy" id="103892"/>
    <lineage>
        <taxon>Bacteria</taxon>
        <taxon>Bacillati</taxon>
        <taxon>Bacillota</taxon>
        <taxon>Negativicutes</taxon>
        <taxon>Veillonellales</taxon>
        <taxon>Veillonellaceae</taxon>
        <taxon>Veillonella</taxon>
    </lineage>
</organism>
<sequence length="236" mass="25743">MGEITVAKVQFNYEQDTVISEVSLTIPEGDFTVIVGPNGAGKTTFLRLIAGLLKPASGQITIDGYSVSEAQQKGLLHLVPQIYNKNAAQFPATCGEIVELGLRIRGMGRAERKAKAHEALAQVGMAEFTHRRIGDLSGGQQQRVMIAQALARNPKYLLLDEPTSGIDFQVSAHIFQLLRSLCDKGMTIIMVTHDIEDACKEADQVICIDRHVCYNGDSQGFLKSHKNTPLAWHIGG</sequence>
<dbReference type="OrthoDB" id="9806726at2"/>
<keyword evidence="2" id="KW-0813">Transport</keyword>
<accession>A0A6N2ZMX2</accession>
<protein>
    <submittedName>
        <fullName evidence="6">Glutamine transport ATP-binding protein GlnQ</fullName>
    </submittedName>
</protein>
<evidence type="ECO:0000313" key="6">
    <source>
        <dbReference type="EMBL" id="VYT80809.1"/>
    </source>
</evidence>
<dbReference type="InterPro" id="IPR003439">
    <property type="entry name" value="ABC_transporter-like_ATP-bd"/>
</dbReference>
<dbReference type="Pfam" id="PF00005">
    <property type="entry name" value="ABC_tran"/>
    <property type="match status" value="1"/>
</dbReference>
<proteinExistence type="inferred from homology"/>
<dbReference type="PANTHER" id="PTHR42734">
    <property type="entry name" value="METAL TRANSPORT SYSTEM ATP-BINDING PROTEIN TM_0124-RELATED"/>
    <property type="match status" value="1"/>
</dbReference>
<dbReference type="PROSITE" id="PS00211">
    <property type="entry name" value="ABC_TRANSPORTER_1"/>
    <property type="match status" value="1"/>
</dbReference>
<dbReference type="GO" id="GO:0005524">
    <property type="term" value="F:ATP binding"/>
    <property type="evidence" value="ECO:0007669"/>
    <property type="project" value="UniProtKB-KW"/>
</dbReference>
<dbReference type="InterPro" id="IPR017871">
    <property type="entry name" value="ABC_transporter-like_CS"/>
</dbReference>
<reference evidence="6" key="1">
    <citation type="submission" date="2019-11" db="EMBL/GenBank/DDBJ databases">
        <authorList>
            <person name="Feng L."/>
        </authorList>
    </citation>
    <scope>NUCLEOTIDE SEQUENCE</scope>
    <source>
        <strain evidence="6">VrattiLFYP33</strain>
    </source>
</reference>
<evidence type="ECO:0000256" key="4">
    <source>
        <dbReference type="ARBA" id="ARBA00022840"/>
    </source>
</evidence>
<dbReference type="InterPro" id="IPR050153">
    <property type="entry name" value="Metal_Ion_Import_ABC"/>
</dbReference>
<dbReference type="PANTHER" id="PTHR42734:SF17">
    <property type="entry name" value="METAL TRANSPORT SYSTEM ATP-BINDING PROTEIN TM_0124-RELATED"/>
    <property type="match status" value="1"/>
</dbReference>
<gene>
    <name evidence="6" type="primary">glnQ_1</name>
    <name evidence="6" type="ORF">VRLFYP33_00048</name>
</gene>
<keyword evidence="4 6" id="KW-0067">ATP-binding</keyword>
<feature type="domain" description="ABC transporter" evidence="5">
    <location>
        <begin position="4"/>
        <end position="234"/>
    </location>
</feature>
<dbReference type="GO" id="GO:0016887">
    <property type="term" value="F:ATP hydrolysis activity"/>
    <property type="evidence" value="ECO:0007669"/>
    <property type="project" value="InterPro"/>
</dbReference>
<dbReference type="CDD" id="cd03235">
    <property type="entry name" value="ABC_Metallic_Cations"/>
    <property type="match status" value="1"/>
</dbReference>
<evidence type="ECO:0000256" key="3">
    <source>
        <dbReference type="ARBA" id="ARBA00022741"/>
    </source>
</evidence>
<keyword evidence="3" id="KW-0547">Nucleotide-binding</keyword>
<comment type="similarity">
    <text evidence="1">Belongs to the ABC transporter superfamily.</text>
</comment>
<dbReference type="PROSITE" id="PS50893">
    <property type="entry name" value="ABC_TRANSPORTER_2"/>
    <property type="match status" value="1"/>
</dbReference>
<evidence type="ECO:0000256" key="1">
    <source>
        <dbReference type="ARBA" id="ARBA00005417"/>
    </source>
</evidence>
<dbReference type="InterPro" id="IPR027417">
    <property type="entry name" value="P-loop_NTPase"/>
</dbReference>
<evidence type="ECO:0000259" key="5">
    <source>
        <dbReference type="PROSITE" id="PS50893"/>
    </source>
</evidence>
<dbReference type="EMBL" id="CACRUX010000017">
    <property type="protein sequence ID" value="VYT80809.1"/>
    <property type="molecule type" value="Genomic_DNA"/>
</dbReference>